<accession>A0A653L2Z5</accession>
<name>A0A653L2Z5_AERVE</name>
<proteinExistence type="predicted"/>
<evidence type="ECO:0000313" key="1">
    <source>
        <dbReference type="EMBL" id="VXA85322.1"/>
    </source>
</evidence>
<evidence type="ECO:0000313" key="2">
    <source>
        <dbReference type="Proteomes" id="UP000439123"/>
    </source>
</evidence>
<dbReference type="Proteomes" id="UP000439123">
    <property type="component" value="Unassembled WGS sequence"/>
</dbReference>
<reference evidence="1 2" key="1">
    <citation type="submission" date="2019-10" db="EMBL/GenBank/DDBJ databases">
        <authorList>
            <person name="Karimi E."/>
        </authorList>
    </citation>
    <scope>NUCLEOTIDE SEQUENCE [LARGE SCALE GENOMIC DNA]</scope>
    <source>
        <strain evidence="1">Aeromonas sp. 8C</strain>
    </source>
</reference>
<protein>
    <submittedName>
        <fullName evidence="1">Uncharacterized protein</fullName>
    </submittedName>
</protein>
<organism evidence="1 2">
    <name type="scientific">Aeromonas veronii</name>
    <dbReference type="NCBI Taxonomy" id="654"/>
    <lineage>
        <taxon>Bacteria</taxon>
        <taxon>Pseudomonadati</taxon>
        <taxon>Pseudomonadota</taxon>
        <taxon>Gammaproteobacteria</taxon>
        <taxon>Aeromonadales</taxon>
        <taxon>Aeromonadaceae</taxon>
        <taxon>Aeromonas</taxon>
    </lineage>
</organism>
<sequence>MTPEPTDLAGSLLHFSLGIQGITVMIT</sequence>
<gene>
    <name evidence="1" type="ORF">AERO8C_20428</name>
</gene>
<dbReference type="EMBL" id="CABWLC010000012">
    <property type="protein sequence ID" value="VXA85322.1"/>
    <property type="molecule type" value="Genomic_DNA"/>
</dbReference>
<dbReference type="AlphaFoldDB" id="A0A653L2Z5"/>